<organism evidence="1 2">
    <name type="scientific">Caerostris darwini</name>
    <dbReference type="NCBI Taxonomy" id="1538125"/>
    <lineage>
        <taxon>Eukaryota</taxon>
        <taxon>Metazoa</taxon>
        <taxon>Ecdysozoa</taxon>
        <taxon>Arthropoda</taxon>
        <taxon>Chelicerata</taxon>
        <taxon>Arachnida</taxon>
        <taxon>Araneae</taxon>
        <taxon>Araneomorphae</taxon>
        <taxon>Entelegynae</taxon>
        <taxon>Araneoidea</taxon>
        <taxon>Araneidae</taxon>
        <taxon>Caerostris</taxon>
    </lineage>
</organism>
<comment type="caution">
    <text evidence="1">The sequence shown here is derived from an EMBL/GenBank/DDBJ whole genome shotgun (WGS) entry which is preliminary data.</text>
</comment>
<dbReference type="Proteomes" id="UP001054837">
    <property type="component" value="Unassembled WGS sequence"/>
</dbReference>
<protein>
    <submittedName>
        <fullName evidence="1">Uncharacterized protein</fullName>
    </submittedName>
</protein>
<sequence length="94" mass="11437">MNYANGIRKDGDLYRGRRDRFPQRIFQFCSSFSRQKLEPAILRKFHRSLISRFSTIHLFILSQKNYEQNAHQLFYYGKRRLEFACGYIGFSWIM</sequence>
<evidence type="ECO:0000313" key="2">
    <source>
        <dbReference type="Proteomes" id="UP001054837"/>
    </source>
</evidence>
<dbReference type="AlphaFoldDB" id="A0AAV4SH26"/>
<evidence type="ECO:0000313" key="1">
    <source>
        <dbReference type="EMBL" id="GIY33718.1"/>
    </source>
</evidence>
<name>A0AAV4SH26_9ARAC</name>
<keyword evidence="2" id="KW-1185">Reference proteome</keyword>
<accession>A0AAV4SH26</accession>
<reference evidence="1 2" key="1">
    <citation type="submission" date="2021-06" db="EMBL/GenBank/DDBJ databases">
        <title>Caerostris darwini draft genome.</title>
        <authorList>
            <person name="Kono N."/>
            <person name="Arakawa K."/>
        </authorList>
    </citation>
    <scope>NUCLEOTIDE SEQUENCE [LARGE SCALE GENOMIC DNA]</scope>
</reference>
<dbReference type="EMBL" id="BPLQ01007976">
    <property type="protein sequence ID" value="GIY33718.1"/>
    <property type="molecule type" value="Genomic_DNA"/>
</dbReference>
<gene>
    <name evidence="1" type="ORF">CDAR_386141</name>
</gene>
<proteinExistence type="predicted"/>